<evidence type="ECO:0000256" key="2">
    <source>
        <dbReference type="SAM" id="Phobius"/>
    </source>
</evidence>
<dbReference type="PANTHER" id="PTHR22929">
    <property type="entry name" value="RNA POLYMERASE III TRANSCRIPTION INITIATION FACTOR B"/>
    <property type="match status" value="1"/>
</dbReference>
<dbReference type="InterPro" id="IPR039467">
    <property type="entry name" value="TFIIIB_B''_Myb"/>
</dbReference>
<proteinExistence type="predicted"/>
<evidence type="ECO:0000259" key="3">
    <source>
        <dbReference type="Pfam" id="PF15963"/>
    </source>
</evidence>
<dbReference type="Pfam" id="PF15963">
    <property type="entry name" value="Myb_DNA-bind_7"/>
    <property type="match status" value="1"/>
</dbReference>
<keyword evidence="5" id="KW-1185">Reference proteome</keyword>
<gene>
    <name evidence="4" type="ORF">DSTB1V02_LOCUS7086</name>
</gene>
<feature type="transmembrane region" description="Helical" evidence="2">
    <location>
        <begin position="423"/>
        <end position="445"/>
    </location>
</feature>
<dbReference type="PANTHER" id="PTHR22929:SF0">
    <property type="entry name" value="TRANSCRIPTION FACTOR TFIIIB COMPONENT B'' HOMOLOG"/>
    <property type="match status" value="1"/>
</dbReference>
<keyword evidence="2" id="KW-1133">Transmembrane helix</keyword>
<dbReference type="GO" id="GO:0005634">
    <property type="term" value="C:nucleus"/>
    <property type="evidence" value="ECO:0007669"/>
    <property type="project" value="UniProtKB-SubCell"/>
</dbReference>
<evidence type="ECO:0000256" key="1">
    <source>
        <dbReference type="ARBA" id="ARBA00004123"/>
    </source>
</evidence>
<organism evidence="4">
    <name type="scientific">Darwinula stevensoni</name>
    <dbReference type="NCBI Taxonomy" id="69355"/>
    <lineage>
        <taxon>Eukaryota</taxon>
        <taxon>Metazoa</taxon>
        <taxon>Ecdysozoa</taxon>
        <taxon>Arthropoda</taxon>
        <taxon>Crustacea</taxon>
        <taxon>Oligostraca</taxon>
        <taxon>Ostracoda</taxon>
        <taxon>Podocopa</taxon>
        <taxon>Podocopida</taxon>
        <taxon>Darwinulocopina</taxon>
        <taxon>Darwinuloidea</taxon>
        <taxon>Darwinulidae</taxon>
        <taxon>Darwinula</taxon>
    </lineage>
</organism>
<dbReference type="EMBL" id="CAJPEV010001393">
    <property type="protein sequence ID" value="CAG0892404.1"/>
    <property type="molecule type" value="Genomic_DNA"/>
</dbReference>
<keyword evidence="2" id="KW-0472">Membrane</keyword>
<sequence>MSSYLVYSNDEMAHYDREMTNSDRENGMQDEILLPTMSTVLYRVAWRPSARGNATRVNFENRHRNALAHPWLPWLHSSISPSEIRRRENCMREFLDFVQDFGCPPPVRLKSPKPFWQTARDLMASSFGTEEEWRKEWHDSTVPNRFLIENATREPPSSRPRKFWVTLNQIRTPGPGTICTNGSTSGTTRTGYGLCNLVIDFAIWRQAEKIAELKAKETREAINSPTRNAVNQRLREERVDDIAVDEYESPVELDHEGEADPVPKVKLGPDGQIIIDEQSLMIETTAKKQASKLIEKSPVIFEGDFPRPFKSSKRKSRPKDWSISETKRFYKALSIVGTDFSIMLSLFKNRKRYELVRKYKRELAMNPALVDKALTAGMDFDPGYFDDIICSSIPSQEMWNMPDVSVKALSTLQSREDARWNRLLLFSAVGAPQICGVVVLAAWYWHHNGVKPSKFGPAAKIVAKLSVRGAAFRNGNMRGIRY</sequence>
<keyword evidence="2" id="KW-0812">Transmembrane</keyword>
<evidence type="ECO:0000313" key="4">
    <source>
        <dbReference type="EMBL" id="CAD7247252.1"/>
    </source>
</evidence>
<dbReference type="Proteomes" id="UP000677054">
    <property type="component" value="Unassembled WGS sequence"/>
</dbReference>
<dbReference type="InterPro" id="IPR009057">
    <property type="entry name" value="Homeodomain-like_sf"/>
</dbReference>
<dbReference type="GO" id="GO:0000126">
    <property type="term" value="C:transcription factor TFIIIB complex"/>
    <property type="evidence" value="ECO:0007669"/>
    <property type="project" value="TreeGrafter"/>
</dbReference>
<dbReference type="GO" id="GO:0070898">
    <property type="term" value="P:RNA polymerase III preinitiation complex assembly"/>
    <property type="evidence" value="ECO:0007669"/>
    <property type="project" value="TreeGrafter"/>
</dbReference>
<dbReference type="AlphaFoldDB" id="A0A7R9A4E7"/>
<comment type="subcellular location">
    <subcellularLocation>
        <location evidence="1">Nucleus</location>
    </subcellularLocation>
</comment>
<dbReference type="EMBL" id="LR900910">
    <property type="protein sequence ID" value="CAD7247252.1"/>
    <property type="molecule type" value="Genomic_DNA"/>
</dbReference>
<name>A0A7R9A4E7_9CRUS</name>
<protein>
    <recommendedName>
        <fullName evidence="3">Transcription factor TFIIIB component B'' Myb domain-containing protein</fullName>
    </recommendedName>
</protein>
<dbReference type="OrthoDB" id="272624at2759"/>
<dbReference type="GO" id="GO:0001156">
    <property type="term" value="F:TFIIIC-class transcription factor complex binding"/>
    <property type="evidence" value="ECO:0007669"/>
    <property type="project" value="TreeGrafter"/>
</dbReference>
<feature type="domain" description="Transcription factor TFIIIB component B'' Myb" evidence="3">
    <location>
        <begin position="313"/>
        <end position="385"/>
    </location>
</feature>
<evidence type="ECO:0000313" key="5">
    <source>
        <dbReference type="Proteomes" id="UP000677054"/>
    </source>
</evidence>
<reference evidence="4" key="1">
    <citation type="submission" date="2020-11" db="EMBL/GenBank/DDBJ databases">
        <authorList>
            <person name="Tran Van P."/>
        </authorList>
    </citation>
    <scope>NUCLEOTIDE SEQUENCE</scope>
</reference>
<accession>A0A7R9A4E7</accession>
<dbReference type="SUPFAM" id="SSF46689">
    <property type="entry name" value="Homeodomain-like"/>
    <property type="match status" value="1"/>
</dbReference>